<dbReference type="EMBL" id="CP001361">
    <property type="protein sequence ID" value="AFL04490.1"/>
    <property type="molecule type" value="Genomic_DNA"/>
</dbReference>
<evidence type="ECO:0000313" key="5">
    <source>
        <dbReference type="Proteomes" id="UP000006173"/>
    </source>
</evidence>
<dbReference type="KEGG" id="bbf:BBB_0898"/>
<gene>
    <name evidence="4" type="ORF">BBB_0898</name>
</gene>
<organism evidence="4 5">
    <name type="scientific">Bifidobacterium bifidum BGN4</name>
    <dbReference type="NCBI Taxonomy" id="484020"/>
    <lineage>
        <taxon>Bacteria</taxon>
        <taxon>Bacillati</taxon>
        <taxon>Actinomycetota</taxon>
        <taxon>Actinomycetes</taxon>
        <taxon>Bifidobacteriales</taxon>
        <taxon>Bifidobacteriaceae</taxon>
        <taxon>Bifidobacterium</taxon>
    </lineage>
</organism>
<dbReference type="PATRIC" id="fig|484020.3.peg.886"/>
<name>I3WHX7_BIFBI</name>
<dbReference type="InterPro" id="IPR025328">
    <property type="entry name" value="DUF4234"/>
</dbReference>
<protein>
    <recommendedName>
        <fullName evidence="3">DUF4234 domain-containing protein</fullName>
    </recommendedName>
</protein>
<sequence>MTNPNAPYAVQPQQSGFQPQPQFQPQQPYAPRPVAPLRTQRGLLKYVLLGLVTFSIYDIWQMSEVGDSLNLLAFKRDGKHTMHYCLMFFLVGWVTLGIGWLVWYHRVSDRIGEEQAARGLPVTVTASTFWLWGILGSLIAVGPFIYIYKLLHAMNDLSADYNVRGF</sequence>
<keyword evidence="2" id="KW-0472">Membrane</keyword>
<feature type="region of interest" description="Disordered" evidence="1">
    <location>
        <begin position="1"/>
        <end position="31"/>
    </location>
</feature>
<feature type="transmembrane region" description="Helical" evidence="2">
    <location>
        <begin position="129"/>
        <end position="148"/>
    </location>
</feature>
<dbReference type="RefSeq" id="WP_014760210.1">
    <property type="nucleotide sequence ID" value="NC_017999.1"/>
</dbReference>
<dbReference type="HOGENOM" id="CLU_094908_1_0_11"/>
<keyword evidence="2" id="KW-0812">Transmembrane</keyword>
<dbReference type="Pfam" id="PF14018">
    <property type="entry name" value="DUF4234"/>
    <property type="match status" value="1"/>
</dbReference>
<feature type="domain" description="DUF4234" evidence="3">
    <location>
        <begin position="41"/>
        <end position="112"/>
    </location>
</feature>
<proteinExistence type="predicted"/>
<feature type="compositionally biased region" description="Low complexity" evidence="1">
    <location>
        <begin position="11"/>
        <end position="27"/>
    </location>
</feature>
<feature type="transmembrane region" description="Helical" evidence="2">
    <location>
        <begin position="81"/>
        <end position="103"/>
    </location>
</feature>
<evidence type="ECO:0000256" key="2">
    <source>
        <dbReference type="SAM" id="Phobius"/>
    </source>
</evidence>
<dbReference type="AlphaFoldDB" id="I3WHX7"/>
<evidence type="ECO:0000256" key="1">
    <source>
        <dbReference type="SAM" id="MobiDB-lite"/>
    </source>
</evidence>
<feature type="transmembrane region" description="Helical" evidence="2">
    <location>
        <begin position="43"/>
        <end position="60"/>
    </location>
</feature>
<keyword evidence="2" id="KW-1133">Transmembrane helix</keyword>
<dbReference type="Proteomes" id="UP000006173">
    <property type="component" value="Chromosome"/>
</dbReference>
<accession>I3WHX7</accession>
<evidence type="ECO:0000259" key="3">
    <source>
        <dbReference type="Pfam" id="PF14018"/>
    </source>
</evidence>
<evidence type="ECO:0000313" key="4">
    <source>
        <dbReference type="EMBL" id="AFL04490.1"/>
    </source>
</evidence>
<reference evidence="4 5" key="1">
    <citation type="journal article" date="2012" name="J. Bacteriol.">
        <title>Complete Genome Sequence of the Probiotic Bacterium Bifidobacterium bifidum Strain BGN4.</title>
        <authorList>
            <person name="Yu D.S."/>
            <person name="Jeong H."/>
            <person name="Lee D.H."/>
            <person name="Kwon S.K."/>
            <person name="Song J.Y."/>
            <person name="Kim B.K."/>
            <person name="Park M.S."/>
            <person name="Ji G.E."/>
            <person name="Oh T.K."/>
            <person name="Kim J.F."/>
        </authorList>
    </citation>
    <scope>NUCLEOTIDE SEQUENCE [LARGE SCALE GENOMIC DNA]</scope>
    <source>
        <strain evidence="4 5">BGN4</strain>
    </source>
</reference>